<evidence type="ECO:0000313" key="2">
    <source>
        <dbReference type="Proteomes" id="UP001576776"/>
    </source>
</evidence>
<evidence type="ECO:0000313" key="1">
    <source>
        <dbReference type="EMBL" id="MFB2939263.1"/>
    </source>
</evidence>
<dbReference type="Proteomes" id="UP001576776">
    <property type="component" value="Unassembled WGS sequence"/>
</dbReference>
<protein>
    <submittedName>
        <fullName evidence="1">Uncharacterized protein</fullName>
    </submittedName>
</protein>
<dbReference type="EMBL" id="JBHFNS010000094">
    <property type="protein sequence ID" value="MFB2939263.1"/>
    <property type="molecule type" value="Genomic_DNA"/>
</dbReference>
<reference evidence="1 2" key="1">
    <citation type="submission" date="2024-09" db="EMBL/GenBank/DDBJ databases">
        <title>Floridaenema gen nov. (Aerosakkonemataceae, Aerosakkonematales ord. nov., Cyanobacteria) from benthic tropical and subtropical fresh waters, with the description of four new species.</title>
        <authorList>
            <person name="Moretto J.A."/>
            <person name="Berthold D.E."/>
            <person name="Lefler F.W."/>
            <person name="Huang I.-S."/>
            <person name="Laughinghouse H. IV."/>
        </authorList>
    </citation>
    <scope>NUCLEOTIDE SEQUENCE [LARGE SCALE GENOMIC DNA]</scope>
    <source>
        <strain evidence="1 2">BLCC-F154</strain>
    </source>
</reference>
<accession>A0ABV4YL78</accession>
<proteinExistence type="predicted"/>
<organism evidence="1 2">
    <name type="scientific">Floridaenema fluviatile BLCC-F154</name>
    <dbReference type="NCBI Taxonomy" id="3153640"/>
    <lineage>
        <taxon>Bacteria</taxon>
        <taxon>Bacillati</taxon>
        <taxon>Cyanobacteriota</taxon>
        <taxon>Cyanophyceae</taxon>
        <taxon>Oscillatoriophycideae</taxon>
        <taxon>Aerosakkonematales</taxon>
        <taxon>Aerosakkonemataceae</taxon>
        <taxon>Floridanema</taxon>
        <taxon>Floridanema fluviatile</taxon>
    </lineage>
</organism>
<sequence>MLNLDTFISDEDLFAQPHPLAENTSLSLASFQGVTSPEEVWEIQKRDRISGLHKRISPLDYTKVWEYWWCIPGRMLLPEDMEVLRSDRKRVETILEQLVWLLGGHCLGANCHFDGQNQPLYDWQEVLQFVTQSGLNADIIDIDFFPTTLQRNNKPIADIPPEEISHYVAIEPAHLHLEFFSLQAIEGGFKLQEPKPLCSCQIWTGKPLLKNIKTGQSFTRYDLCISSPYDTIGIPSVISLKH</sequence>
<keyword evidence="2" id="KW-1185">Reference proteome</keyword>
<comment type="caution">
    <text evidence="1">The sequence shown here is derived from an EMBL/GenBank/DDBJ whole genome shotgun (WGS) entry which is preliminary data.</text>
</comment>
<dbReference type="RefSeq" id="WP_413260741.1">
    <property type="nucleotide sequence ID" value="NZ_JBHFNS010000094.1"/>
</dbReference>
<gene>
    <name evidence="1" type="ORF">ACE1B6_28760</name>
</gene>
<name>A0ABV4YL78_9CYAN</name>